<keyword evidence="4" id="KW-0012">Acyltransferase</keyword>
<organism evidence="6">
    <name type="scientific">freshwater metagenome</name>
    <dbReference type="NCBI Taxonomy" id="449393"/>
    <lineage>
        <taxon>unclassified sequences</taxon>
        <taxon>metagenomes</taxon>
        <taxon>ecological metagenomes</taxon>
    </lineage>
</organism>
<dbReference type="AlphaFoldDB" id="A0A094PY37"/>
<gene>
    <name evidence="6" type="ORF">GM51_16755</name>
</gene>
<proteinExistence type="inferred from homology"/>
<evidence type="ECO:0000313" key="6">
    <source>
        <dbReference type="EMBL" id="KGA14669.1"/>
    </source>
</evidence>
<accession>A0A094PY37</accession>
<feature type="domain" description="N-acetyltransferase" evidence="5">
    <location>
        <begin position="3"/>
        <end position="148"/>
    </location>
</feature>
<evidence type="ECO:0000256" key="4">
    <source>
        <dbReference type="ARBA" id="ARBA00023315"/>
    </source>
</evidence>
<evidence type="ECO:0000256" key="2">
    <source>
        <dbReference type="ARBA" id="ARBA00022490"/>
    </source>
</evidence>
<dbReference type="SUPFAM" id="SSF55729">
    <property type="entry name" value="Acyl-CoA N-acyltransferases (Nat)"/>
    <property type="match status" value="1"/>
</dbReference>
<dbReference type="PROSITE" id="PS51186">
    <property type="entry name" value="GNAT"/>
    <property type="match status" value="1"/>
</dbReference>
<dbReference type="PANTHER" id="PTHR43420">
    <property type="entry name" value="ACETYLTRANSFERASE"/>
    <property type="match status" value="1"/>
</dbReference>
<dbReference type="InterPro" id="IPR016181">
    <property type="entry name" value="Acyl_CoA_acyltransferase"/>
</dbReference>
<dbReference type="InterPro" id="IPR050680">
    <property type="entry name" value="YpeA/RimI_acetyltransf"/>
</dbReference>
<dbReference type="PANTHER" id="PTHR43420:SF44">
    <property type="entry name" value="ACETYLTRANSFERASE YPEA"/>
    <property type="match status" value="1"/>
</dbReference>
<evidence type="ECO:0000256" key="1">
    <source>
        <dbReference type="ARBA" id="ARBA00005395"/>
    </source>
</evidence>
<sequence>MNLNLVDFSWWHVTKAHQIDKEAFNATAWSLETFWNELSQQNRYYLALVDENKEIVGFGGIAFNGSDADIQTMVIKPEFQKKGFGKKLLDALLEKIKENRVNRVFLEVVADNKPAISLYLSRKFTQIAKRSNYYPNGSDAVIMQLDLRAR</sequence>
<comment type="similarity">
    <text evidence="1">Belongs to the acetyltransferase family. RimI subfamily.</text>
</comment>
<dbReference type="CDD" id="cd04301">
    <property type="entry name" value="NAT_SF"/>
    <property type="match status" value="1"/>
</dbReference>
<dbReference type="NCBIfam" id="TIGR01575">
    <property type="entry name" value="rimI"/>
    <property type="match status" value="1"/>
</dbReference>
<name>A0A094PY37_9ZZZZ</name>
<keyword evidence="2" id="KW-0963">Cytoplasm</keyword>
<evidence type="ECO:0000256" key="3">
    <source>
        <dbReference type="ARBA" id="ARBA00022679"/>
    </source>
</evidence>
<comment type="caution">
    <text evidence="6">The sequence shown here is derived from an EMBL/GenBank/DDBJ whole genome shotgun (WGS) entry which is preliminary data.</text>
</comment>
<protein>
    <recommendedName>
        <fullName evidence="5">N-acetyltransferase domain-containing protein</fullName>
    </recommendedName>
</protein>
<dbReference type="Pfam" id="PF00583">
    <property type="entry name" value="Acetyltransf_1"/>
    <property type="match status" value="1"/>
</dbReference>
<dbReference type="Gene3D" id="3.40.630.30">
    <property type="match status" value="1"/>
</dbReference>
<reference evidence="6" key="1">
    <citation type="submission" date="2014-06" db="EMBL/GenBank/DDBJ databases">
        <title>Key roles for freshwater Actinobacteria revealed by deep metagenomic sequencing.</title>
        <authorList>
            <person name="Ghai R."/>
            <person name="Mizuno C.M."/>
            <person name="Picazo A."/>
            <person name="Camacho A."/>
            <person name="Rodriguez-Valera F."/>
        </authorList>
    </citation>
    <scope>NUCLEOTIDE SEQUENCE</scope>
</reference>
<dbReference type="GO" id="GO:0008080">
    <property type="term" value="F:N-acetyltransferase activity"/>
    <property type="evidence" value="ECO:0007669"/>
    <property type="project" value="InterPro"/>
</dbReference>
<evidence type="ECO:0000259" key="5">
    <source>
        <dbReference type="PROSITE" id="PS51186"/>
    </source>
</evidence>
<dbReference type="InterPro" id="IPR000182">
    <property type="entry name" value="GNAT_dom"/>
</dbReference>
<keyword evidence="3" id="KW-0808">Transferase</keyword>
<dbReference type="InterPro" id="IPR006464">
    <property type="entry name" value="AcTrfase_RimI/Ard1"/>
</dbReference>
<dbReference type="EMBL" id="JNSL01000140">
    <property type="protein sequence ID" value="KGA14669.1"/>
    <property type="molecule type" value="Genomic_DNA"/>
</dbReference>